<keyword evidence="2" id="KW-1185">Reference proteome</keyword>
<proteinExistence type="predicted"/>
<evidence type="ECO:0000313" key="2">
    <source>
        <dbReference type="Proteomes" id="UP000694906"/>
    </source>
</evidence>
<feature type="compositionally biased region" description="Polar residues" evidence="1">
    <location>
        <begin position="57"/>
        <end position="70"/>
    </location>
</feature>
<protein>
    <submittedName>
        <fullName evidence="3">Uncharacterized protein LOC106007734 isoform X1</fullName>
    </submittedName>
</protein>
<dbReference type="GeneID" id="106007734"/>
<feature type="region of interest" description="Disordered" evidence="1">
    <location>
        <begin position="95"/>
        <end position="146"/>
    </location>
</feature>
<accession>A0AAX6QLZ2</accession>
<reference evidence="3" key="1">
    <citation type="submission" date="2025-08" db="UniProtKB">
        <authorList>
            <consortium name="RefSeq"/>
        </authorList>
    </citation>
    <scope>IDENTIFICATION</scope>
</reference>
<dbReference type="Proteomes" id="UP000694906">
    <property type="component" value="Unplaced"/>
</dbReference>
<dbReference type="RefSeq" id="XP_012920823.1">
    <property type="nucleotide sequence ID" value="XM_013065369.2"/>
</dbReference>
<gene>
    <name evidence="3" type="primary">LOC106007734</name>
</gene>
<name>A0AAX6QLZ2_HETGA</name>
<feature type="region of interest" description="Disordered" evidence="1">
    <location>
        <begin position="44"/>
        <end position="70"/>
    </location>
</feature>
<evidence type="ECO:0000256" key="1">
    <source>
        <dbReference type="SAM" id="MobiDB-lite"/>
    </source>
</evidence>
<sequence>MGGSFSFWRPEGEKDVAIGVGLGVLFPSLEPPRMYCTCLASWASRPPKSPLAPRSCASGTSGRGTSNEQARQPVMDCNLYKLFVLRSRTPGGAIFAQTGSQGPGAQNSVECRGPSPSPCLSGEPPSLRPNWLGSESSDQENTKGVHIKTHSPCCRQLVIWEVRMNTRAKMPSKTRKNLTDEKQLPILRTIPKLKRGCISFNFSGVISATIPE</sequence>
<evidence type="ECO:0000313" key="3">
    <source>
        <dbReference type="RefSeq" id="XP_012920823.1"/>
    </source>
</evidence>
<feature type="compositionally biased region" description="Polar residues" evidence="1">
    <location>
        <begin position="97"/>
        <end position="109"/>
    </location>
</feature>
<dbReference type="AlphaFoldDB" id="A0AAX6QLZ2"/>
<dbReference type="KEGG" id="hgl:106007734"/>
<organism evidence="2 3">
    <name type="scientific">Heterocephalus glaber</name>
    <name type="common">Naked mole rat</name>
    <dbReference type="NCBI Taxonomy" id="10181"/>
    <lineage>
        <taxon>Eukaryota</taxon>
        <taxon>Metazoa</taxon>
        <taxon>Chordata</taxon>
        <taxon>Craniata</taxon>
        <taxon>Vertebrata</taxon>
        <taxon>Euteleostomi</taxon>
        <taxon>Mammalia</taxon>
        <taxon>Eutheria</taxon>
        <taxon>Euarchontoglires</taxon>
        <taxon>Glires</taxon>
        <taxon>Rodentia</taxon>
        <taxon>Hystricomorpha</taxon>
        <taxon>Bathyergidae</taxon>
        <taxon>Heterocephalus</taxon>
    </lineage>
</organism>